<dbReference type="Proteomes" id="UP000238954">
    <property type="component" value="Chromosome"/>
</dbReference>
<name>A0A2S8B2F5_9SPHN</name>
<dbReference type="EMBL" id="PHFW01000003">
    <property type="protein sequence ID" value="PQM26584.1"/>
    <property type="molecule type" value="Genomic_DNA"/>
</dbReference>
<organism evidence="1 2">
    <name type="scientific">Sphingopyxis lindanitolerans</name>
    <dbReference type="NCBI Taxonomy" id="2054227"/>
    <lineage>
        <taxon>Bacteria</taxon>
        <taxon>Pseudomonadati</taxon>
        <taxon>Pseudomonadota</taxon>
        <taxon>Alphaproteobacteria</taxon>
        <taxon>Sphingomonadales</taxon>
        <taxon>Sphingomonadaceae</taxon>
        <taxon>Sphingopyxis</taxon>
    </lineage>
</organism>
<comment type="caution">
    <text evidence="1">The sequence shown here is derived from an EMBL/GenBank/DDBJ whole genome shotgun (WGS) entry which is preliminary data.</text>
</comment>
<dbReference type="OrthoDB" id="561165at2"/>
<accession>A0A2S8B2F5</accession>
<dbReference type="InterPro" id="IPR029044">
    <property type="entry name" value="Nucleotide-diphossugar_trans"/>
</dbReference>
<evidence type="ECO:0000313" key="2">
    <source>
        <dbReference type="Proteomes" id="UP000238954"/>
    </source>
</evidence>
<dbReference type="AlphaFoldDB" id="A0A2S8B2F5"/>
<reference evidence="2" key="1">
    <citation type="submission" date="2017-11" db="EMBL/GenBank/DDBJ databases">
        <title>The complete genome sequence of Sphingopyxis pomeranensis sp. nov. strain WS5A3p.</title>
        <authorList>
            <person name="Kaminski M.A."/>
        </authorList>
    </citation>
    <scope>NUCLEOTIDE SEQUENCE [LARGE SCALE GENOMIC DNA]</scope>
    <source>
        <strain evidence="2">WS5A3p</strain>
    </source>
</reference>
<keyword evidence="2" id="KW-1185">Reference proteome</keyword>
<dbReference type="RefSeq" id="WP_105999957.1">
    <property type="nucleotide sequence ID" value="NZ_CM009578.1"/>
</dbReference>
<gene>
    <name evidence="1" type="ORF">CVO77_16340</name>
</gene>
<dbReference type="Gene3D" id="3.90.550.10">
    <property type="entry name" value="Spore Coat Polysaccharide Biosynthesis Protein SpsA, Chain A"/>
    <property type="match status" value="1"/>
</dbReference>
<evidence type="ECO:0008006" key="3">
    <source>
        <dbReference type="Google" id="ProtNLM"/>
    </source>
</evidence>
<protein>
    <recommendedName>
        <fullName evidence="3">Glycosyltransferase 2-like domain-containing protein</fullName>
    </recommendedName>
</protein>
<proteinExistence type="predicted"/>
<dbReference type="SUPFAM" id="SSF53448">
    <property type="entry name" value="Nucleotide-diphospho-sugar transferases"/>
    <property type="match status" value="1"/>
</dbReference>
<sequence>MSAADAALADCRLMVATPIYDGAQGSYVRAALDLALKAQAAGVAVRFEFILYQASITRARDLLSAIFRASDCTHLLFVDADIDFAADDVFSMLGAMRDHDDCAILGAACPRRIMNWANVARAVERGMAKDEPAALARFGGEFALHFLHQGQRFALTDLVELTRAGTGMMLIRRDLFEGLAARHPDLAFRTDPGERAAHGIADSEQSFFLPMIDPDSRELLSDDYAFCRRARDAGFRIWLAPWVRTTHSGPAIFQGSLPDLAQLFSNHSASSSE</sequence>
<evidence type="ECO:0000313" key="1">
    <source>
        <dbReference type="EMBL" id="PQM26584.1"/>
    </source>
</evidence>